<evidence type="ECO:0000259" key="1">
    <source>
        <dbReference type="Pfam" id="PF13193"/>
    </source>
</evidence>
<accession>A0A5A7UDB3</accession>
<comment type="caution">
    <text evidence="2">The sequence shown here is derived from an EMBL/GenBank/DDBJ whole genome shotgun (WGS) entry which is preliminary data.</text>
</comment>
<evidence type="ECO:0000313" key="3">
    <source>
        <dbReference type="Proteomes" id="UP000321393"/>
    </source>
</evidence>
<sequence>MRLSADVERILLQHPGVKGCVVVGIPDSRLTEKAVACVQLEKDWQWYETNHELLRGKVKQHISSAILREHCMKCNLTGFKVPKEFIKWGKPFPVTTMGKLKRDAVRNEILPKGNSNRKVEILSLLIE</sequence>
<dbReference type="OrthoDB" id="1721230at2759"/>
<dbReference type="GO" id="GO:0031956">
    <property type="term" value="F:medium-chain fatty acid-CoA ligase activity"/>
    <property type="evidence" value="ECO:0007669"/>
    <property type="project" value="TreeGrafter"/>
</dbReference>
<dbReference type="PANTHER" id="PTHR43201:SF32">
    <property type="entry name" value="2-SUCCINYLBENZOATE--COA LIGASE, CHLOROPLASTIC_PEROXISOMAL"/>
    <property type="match status" value="1"/>
</dbReference>
<dbReference type="InterPro" id="IPR045851">
    <property type="entry name" value="AMP-bd_C_sf"/>
</dbReference>
<reference evidence="2 3" key="1">
    <citation type="submission" date="2019-08" db="EMBL/GenBank/DDBJ databases">
        <title>Draft genome sequences of two oriental melons (Cucumis melo L. var makuwa).</title>
        <authorList>
            <person name="Kwon S.-Y."/>
        </authorList>
    </citation>
    <scope>NUCLEOTIDE SEQUENCE [LARGE SCALE GENOMIC DNA]</scope>
    <source>
        <strain evidence="3">cv. SW 3</strain>
        <tissue evidence="2">Leaf</tissue>
    </source>
</reference>
<dbReference type="GO" id="GO:0006631">
    <property type="term" value="P:fatty acid metabolic process"/>
    <property type="evidence" value="ECO:0007669"/>
    <property type="project" value="TreeGrafter"/>
</dbReference>
<gene>
    <name evidence="2" type="ORF">E6C27_scaffold120G00860</name>
</gene>
<proteinExistence type="predicted"/>
<dbReference type="AlphaFoldDB" id="A0A5A7UDB3"/>
<dbReference type="InterPro" id="IPR025110">
    <property type="entry name" value="AMP-bd_C"/>
</dbReference>
<dbReference type="SUPFAM" id="SSF56801">
    <property type="entry name" value="Acetyl-CoA synthetase-like"/>
    <property type="match status" value="1"/>
</dbReference>
<keyword evidence="2" id="KW-0436">Ligase</keyword>
<name>A0A5A7UDB3_CUCMM</name>
<dbReference type="Proteomes" id="UP000321393">
    <property type="component" value="Unassembled WGS sequence"/>
</dbReference>
<protein>
    <submittedName>
        <fullName evidence="2">2-succinylbenzoate--CoA ligase</fullName>
    </submittedName>
</protein>
<dbReference type="STRING" id="1194695.A0A5A7UDB3"/>
<organism evidence="2 3">
    <name type="scientific">Cucumis melo var. makuwa</name>
    <name type="common">Oriental melon</name>
    <dbReference type="NCBI Taxonomy" id="1194695"/>
    <lineage>
        <taxon>Eukaryota</taxon>
        <taxon>Viridiplantae</taxon>
        <taxon>Streptophyta</taxon>
        <taxon>Embryophyta</taxon>
        <taxon>Tracheophyta</taxon>
        <taxon>Spermatophyta</taxon>
        <taxon>Magnoliopsida</taxon>
        <taxon>eudicotyledons</taxon>
        <taxon>Gunneridae</taxon>
        <taxon>Pentapetalae</taxon>
        <taxon>rosids</taxon>
        <taxon>fabids</taxon>
        <taxon>Cucurbitales</taxon>
        <taxon>Cucurbitaceae</taxon>
        <taxon>Benincaseae</taxon>
        <taxon>Cucumis</taxon>
    </lineage>
</organism>
<dbReference type="EMBL" id="SSTE01010327">
    <property type="protein sequence ID" value="KAA0052487.1"/>
    <property type="molecule type" value="Genomic_DNA"/>
</dbReference>
<dbReference type="Pfam" id="PF13193">
    <property type="entry name" value="AMP-binding_C"/>
    <property type="match status" value="1"/>
</dbReference>
<dbReference type="Gene3D" id="3.30.300.30">
    <property type="match status" value="1"/>
</dbReference>
<evidence type="ECO:0000313" key="2">
    <source>
        <dbReference type="EMBL" id="KAA0052487.1"/>
    </source>
</evidence>
<feature type="domain" description="AMP-binding enzyme C-terminal" evidence="1">
    <location>
        <begin position="7"/>
        <end position="99"/>
    </location>
</feature>
<dbReference type="PANTHER" id="PTHR43201">
    <property type="entry name" value="ACYL-COA SYNTHETASE"/>
    <property type="match status" value="1"/>
</dbReference>